<accession>H1W5I3</accession>
<sequence length="72" mass="7883">VSDLDCALDGVNPFGLERLDVVQCHLLWHVGVLAVCYCRRSIHLARPSSSLCQRVGLVCCVVDKPMTSAKKT</sequence>
<dbReference type="HOGENOM" id="CLU_2729085_0_0_1"/>
<name>H1W5I3_COLHI</name>
<evidence type="ECO:0000313" key="2">
    <source>
        <dbReference type="Proteomes" id="UP000007174"/>
    </source>
</evidence>
<gene>
    <name evidence="1" type="ORF">CH063_16012</name>
</gene>
<organism evidence="1 2">
    <name type="scientific">Colletotrichum higginsianum (strain IMI 349063)</name>
    <name type="common">Crucifer anthracnose fungus</name>
    <dbReference type="NCBI Taxonomy" id="759273"/>
    <lineage>
        <taxon>Eukaryota</taxon>
        <taxon>Fungi</taxon>
        <taxon>Dikarya</taxon>
        <taxon>Ascomycota</taxon>
        <taxon>Pezizomycotina</taxon>
        <taxon>Sordariomycetes</taxon>
        <taxon>Hypocreomycetidae</taxon>
        <taxon>Glomerellales</taxon>
        <taxon>Glomerellaceae</taxon>
        <taxon>Colletotrichum</taxon>
        <taxon>Colletotrichum destructivum species complex</taxon>
    </lineage>
</organism>
<dbReference type="EMBL" id="CACQ02010104">
    <property type="protein sequence ID" value="CCF47747.1"/>
    <property type="molecule type" value="Genomic_DNA"/>
</dbReference>
<proteinExistence type="predicted"/>
<reference evidence="2" key="1">
    <citation type="journal article" date="2012" name="Nat. Genet.">
        <title>Lifestyle transitions in plant pathogenic Colletotrichum fungi deciphered by genome and transcriptome analyses.</title>
        <authorList>
            <person name="O'Connell R.J."/>
            <person name="Thon M.R."/>
            <person name="Hacquard S."/>
            <person name="Amyotte S.G."/>
            <person name="Kleemann J."/>
            <person name="Torres M.F."/>
            <person name="Damm U."/>
            <person name="Buiate E.A."/>
            <person name="Epstein L."/>
            <person name="Alkan N."/>
            <person name="Altmueller J."/>
            <person name="Alvarado-Balderrama L."/>
            <person name="Bauser C.A."/>
            <person name="Becker C."/>
            <person name="Birren B.W."/>
            <person name="Chen Z."/>
            <person name="Choi J."/>
            <person name="Crouch J.A."/>
            <person name="Duvick J.P."/>
            <person name="Farman M.A."/>
            <person name="Gan P."/>
            <person name="Heiman D."/>
            <person name="Henrissat B."/>
            <person name="Howard R.J."/>
            <person name="Kabbage M."/>
            <person name="Koch C."/>
            <person name="Kracher B."/>
            <person name="Kubo Y."/>
            <person name="Law A.D."/>
            <person name="Lebrun M.-H."/>
            <person name="Lee Y.-H."/>
            <person name="Miyara I."/>
            <person name="Moore N."/>
            <person name="Neumann U."/>
            <person name="Nordstroem K."/>
            <person name="Panaccione D.G."/>
            <person name="Panstruga R."/>
            <person name="Place M."/>
            <person name="Proctor R.H."/>
            <person name="Prusky D."/>
            <person name="Rech G."/>
            <person name="Reinhardt R."/>
            <person name="Rollins J.A."/>
            <person name="Rounsley S."/>
            <person name="Schardl C.L."/>
            <person name="Schwartz D.C."/>
            <person name="Shenoy N."/>
            <person name="Shirasu K."/>
            <person name="Sikhakolli U.R."/>
            <person name="Stueber K."/>
            <person name="Sukno S.A."/>
            <person name="Sweigard J.A."/>
            <person name="Takano Y."/>
            <person name="Takahara H."/>
            <person name="Trail F."/>
            <person name="van der Does H.C."/>
            <person name="Voll L.M."/>
            <person name="Will I."/>
            <person name="Young S."/>
            <person name="Zeng Q."/>
            <person name="Zhang J."/>
            <person name="Zhou S."/>
            <person name="Dickman M.B."/>
            <person name="Schulze-Lefert P."/>
            <person name="Ver Loren van Themaat E."/>
            <person name="Ma L.-J."/>
            <person name="Vaillancourt L.J."/>
        </authorList>
    </citation>
    <scope>NUCLEOTIDE SEQUENCE [LARGE SCALE GENOMIC DNA]</scope>
    <source>
        <strain evidence="2">IMI 349063</strain>
    </source>
</reference>
<dbReference type="Proteomes" id="UP000007174">
    <property type="component" value="Unassembled WGS sequence"/>
</dbReference>
<protein>
    <submittedName>
        <fullName evidence="1">Uncharacterized protein</fullName>
    </submittedName>
</protein>
<dbReference type="AlphaFoldDB" id="H1W5I3"/>
<feature type="non-terminal residue" evidence="1">
    <location>
        <position position="1"/>
    </location>
</feature>
<evidence type="ECO:0000313" key="1">
    <source>
        <dbReference type="EMBL" id="CCF47747.1"/>
    </source>
</evidence>